<dbReference type="PROSITE" id="PS00666">
    <property type="entry name" value="DHDPS_2"/>
    <property type="match status" value="1"/>
</dbReference>
<comment type="similarity">
    <text evidence="3 12 13">Belongs to the DapA family.</text>
</comment>
<gene>
    <name evidence="12" type="primary">dapA</name>
    <name evidence="16" type="ORF">SAMN02745244_01303</name>
</gene>
<comment type="pathway">
    <text evidence="2 12">Amino-acid biosynthesis; L-lysine biosynthesis via DAP pathway; (S)-tetrahydrodipicolinate from L-aspartate: step 3/4.</text>
</comment>
<feature type="site" description="Part of a proton relay during catalysis" evidence="12">
    <location>
        <position position="120"/>
    </location>
</feature>
<dbReference type="InterPro" id="IPR002220">
    <property type="entry name" value="DapA-like"/>
</dbReference>
<comment type="catalytic activity">
    <reaction evidence="11 12">
        <text>L-aspartate 4-semialdehyde + pyruvate = (2S,4S)-4-hydroxy-2,3,4,5-tetrahydrodipicolinate + H2O + H(+)</text>
        <dbReference type="Rhea" id="RHEA:34171"/>
        <dbReference type="ChEBI" id="CHEBI:15361"/>
        <dbReference type="ChEBI" id="CHEBI:15377"/>
        <dbReference type="ChEBI" id="CHEBI:15378"/>
        <dbReference type="ChEBI" id="CHEBI:67139"/>
        <dbReference type="ChEBI" id="CHEBI:537519"/>
        <dbReference type="EC" id="4.3.3.7"/>
    </reaction>
</comment>
<dbReference type="EMBL" id="FQZG01000019">
    <property type="protein sequence ID" value="SHI90407.1"/>
    <property type="molecule type" value="Genomic_DNA"/>
</dbReference>
<evidence type="ECO:0000256" key="11">
    <source>
        <dbReference type="ARBA" id="ARBA00047836"/>
    </source>
</evidence>
<dbReference type="GO" id="GO:0009089">
    <property type="term" value="P:lysine biosynthetic process via diaminopimelate"/>
    <property type="evidence" value="ECO:0007669"/>
    <property type="project" value="UniProtKB-UniRule"/>
</dbReference>
<feature type="active site" description="Proton donor/acceptor" evidence="12 14">
    <location>
        <position position="146"/>
    </location>
</feature>
<feature type="binding site" evidence="12 15">
    <location>
        <position position="214"/>
    </location>
    <ligand>
        <name>pyruvate</name>
        <dbReference type="ChEBI" id="CHEBI:15361"/>
    </ligand>
</feature>
<evidence type="ECO:0000313" key="17">
    <source>
        <dbReference type="Proteomes" id="UP000184512"/>
    </source>
</evidence>
<feature type="binding site" evidence="12 15">
    <location>
        <position position="58"/>
    </location>
    <ligand>
        <name>pyruvate</name>
        <dbReference type="ChEBI" id="CHEBI:15361"/>
    </ligand>
</feature>
<dbReference type="Pfam" id="PF00701">
    <property type="entry name" value="DHDPS"/>
    <property type="match status" value="1"/>
</dbReference>
<feature type="site" description="Part of a proton relay during catalysis" evidence="12">
    <location>
        <position position="57"/>
    </location>
</feature>
<reference evidence="16 17" key="1">
    <citation type="submission" date="2016-11" db="EMBL/GenBank/DDBJ databases">
        <authorList>
            <person name="Jaros S."/>
            <person name="Januszkiewicz K."/>
            <person name="Wedrychowicz H."/>
        </authorList>
    </citation>
    <scope>NUCLEOTIDE SEQUENCE [LARGE SCALE GENOMIC DNA]</scope>
    <source>
        <strain evidence="16 17">DSM 12906</strain>
    </source>
</reference>
<evidence type="ECO:0000256" key="15">
    <source>
        <dbReference type="PIRSR" id="PIRSR001365-2"/>
    </source>
</evidence>
<evidence type="ECO:0000256" key="14">
    <source>
        <dbReference type="PIRSR" id="PIRSR001365-1"/>
    </source>
</evidence>
<dbReference type="CDD" id="cd00950">
    <property type="entry name" value="DHDPS"/>
    <property type="match status" value="1"/>
</dbReference>
<comment type="subcellular location">
    <subcellularLocation>
        <location evidence="12">Cytoplasm</location>
    </subcellularLocation>
</comment>
<evidence type="ECO:0000256" key="3">
    <source>
        <dbReference type="ARBA" id="ARBA00007592"/>
    </source>
</evidence>
<dbReference type="EC" id="4.3.3.7" evidence="4 12"/>
<dbReference type="InterPro" id="IPR005263">
    <property type="entry name" value="DapA"/>
</dbReference>
<comment type="function">
    <text evidence="1 12">Catalyzes the condensation of (S)-aspartate-beta-semialdehyde [(S)-ASA] and pyruvate to 4-hydroxy-tetrahydrodipicolinate (HTPA).</text>
</comment>
<keyword evidence="7 12" id="KW-0220">Diaminopimelate biosynthesis</keyword>
<dbReference type="NCBIfam" id="TIGR00674">
    <property type="entry name" value="dapA"/>
    <property type="match status" value="1"/>
</dbReference>
<dbReference type="PRINTS" id="PR00146">
    <property type="entry name" value="DHPICSNTHASE"/>
</dbReference>
<organism evidence="16 17">
    <name type="scientific">Tessaracoccus bendigoensis DSM 12906</name>
    <dbReference type="NCBI Taxonomy" id="1123357"/>
    <lineage>
        <taxon>Bacteria</taxon>
        <taxon>Bacillati</taxon>
        <taxon>Actinomycetota</taxon>
        <taxon>Actinomycetes</taxon>
        <taxon>Propionibacteriales</taxon>
        <taxon>Propionibacteriaceae</taxon>
        <taxon>Tessaracoccus</taxon>
    </lineage>
</organism>
<dbReference type="GO" id="GO:0019877">
    <property type="term" value="P:diaminopimelate biosynthetic process"/>
    <property type="evidence" value="ECO:0007669"/>
    <property type="project" value="UniProtKB-UniRule"/>
</dbReference>
<evidence type="ECO:0000256" key="7">
    <source>
        <dbReference type="ARBA" id="ARBA00022915"/>
    </source>
</evidence>
<evidence type="ECO:0000256" key="5">
    <source>
        <dbReference type="ARBA" id="ARBA00022490"/>
    </source>
</evidence>
<proteinExistence type="inferred from homology"/>
<keyword evidence="5 12" id="KW-0963">Cytoplasm</keyword>
<dbReference type="PANTHER" id="PTHR12128">
    <property type="entry name" value="DIHYDRODIPICOLINATE SYNTHASE"/>
    <property type="match status" value="1"/>
</dbReference>
<dbReference type="InterPro" id="IPR020625">
    <property type="entry name" value="Schiff_base-form_aldolases_AS"/>
</dbReference>
<dbReference type="STRING" id="1123357.SAMN02745244_01303"/>
<dbReference type="PROSITE" id="PS00665">
    <property type="entry name" value="DHDPS_1"/>
    <property type="match status" value="1"/>
</dbReference>
<dbReference type="PANTHER" id="PTHR12128:SF66">
    <property type="entry name" value="4-HYDROXY-2-OXOGLUTARATE ALDOLASE, MITOCHONDRIAL"/>
    <property type="match status" value="1"/>
</dbReference>
<keyword evidence="9 12" id="KW-0456">Lyase</keyword>
<evidence type="ECO:0000256" key="8">
    <source>
        <dbReference type="ARBA" id="ARBA00023154"/>
    </source>
</evidence>
<comment type="caution">
    <text evidence="12">Was originally thought to be a dihydrodipicolinate synthase (DHDPS), catalyzing the condensation of (S)-aspartate-beta-semialdehyde [(S)-ASA] and pyruvate to dihydrodipicolinate (DHDP). However, it was shown in E.coli that the product of the enzymatic reaction is not dihydrodipicolinate but in fact (4S)-4-hydroxy-2,3,4,5-tetrahydro-(2S)-dipicolinic acid (HTPA), and that the consecutive dehydration reaction leading to DHDP is not spontaneous but catalyzed by DapB.</text>
</comment>
<keyword evidence="6 12" id="KW-0028">Amino-acid biosynthesis</keyword>
<evidence type="ECO:0000256" key="13">
    <source>
        <dbReference type="PIRNR" id="PIRNR001365"/>
    </source>
</evidence>
<evidence type="ECO:0000256" key="9">
    <source>
        <dbReference type="ARBA" id="ARBA00023239"/>
    </source>
</evidence>
<dbReference type="InterPro" id="IPR020624">
    <property type="entry name" value="Schiff_base-form_aldolases_CS"/>
</dbReference>
<comment type="subunit">
    <text evidence="12">Homotetramer; dimer of dimers.</text>
</comment>
<dbReference type="HAMAP" id="MF_00418">
    <property type="entry name" value="DapA"/>
    <property type="match status" value="1"/>
</dbReference>
<dbReference type="SUPFAM" id="SSF51569">
    <property type="entry name" value="Aldolase"/>
    <property type="match status" value="1"/>
</dbReference>
<dbReference type="SMART" id="SM01130">
    <property type="entry name" value="DHDPS"/>
    <property type="match status" value="1"/>
</dbReference>
<keyword evidence="8 12" id="KW-0457">Lysine biosynthesis</keyword>
<dbReference type="UniPathway" id="UPA00034">
    <property type="reaction ID" value="UER00017"/>
</dbReference>
<dbReference type="Gene3D" id="3.20.20.70">
    <property type="entry name" value="Aldolase class I"/>
    <property type="match status" value="1"/>
</dbReference>
<sequence length="303" mass="31815">MSGMNDDDMSPVFGRVLSAMITPMTPDGSGVDYAQAARLAAHLVDDLGHDGLVVNGTTGESPTTTDEEKRALLDAVVTAVGDRASIVAGVGTFSTRHTVELARQAASVGVDGLLVVTPYYSRPPLDSLEAHFVEVADSTDLPVMLYDIPHRTGTAIPEEMLIALSAHPNIRAVKDAKGDVASSSIVMANSELAYYAGDDAMLLPLLSVGGVGVVGTSTHFTGLAVRDIVEHFLAGRTEEAIMANRHVLPAFKGVFATQGAMMVKATLTLRGFDVGPCRSPLGRVHEGVAERFAELLENLGFSA</sequence>
<dbReference type="InterPro" id="IPR013785">
    <property type="entry name" value="Aldolase_TIM"/>
</dbReference>
<evidence type="ECO:0000256" key="12">
    <source>
        <dbReference type="HAMAP-Rule" id="MF_00418"/>
    </source>
</evidence>
<dbReference type="AlphaFoldDB" id="A0A1M6EY46"/>
<keyword evidence="10 12" id="KW-0704">Schiff base</keyword>
<accession>A0A1M6EY46</accession>
<name>A0A1M6EY46_9ACTN</name>
<keyword evidence="17" id="KW-1185">Reference proteome</keyword>
<evidence type="ECO:0000256" key="2">
    <source>
        <dbReference type="ARBA" id="ARBA00005120"/>
    </source>
</evidence>
<evidence type="ECO:0000313" key="16">
    <source>
        <dbReference type="EMBL" id="SHI90407.1"/>
    </source>
</evidence>
<dbReference type="GO" id="GO:0005829">
    <property type="term" value="C:cytosol"/>
    <property type="evidence" value="ECO:0007669"/>
    <property type="project" value="TreeGrafter"/>
</dbReference>
<evidence type="ECO:0000256" key="6">
    <source>
        <dbReference type="ARBA" id="ARBA00022605"/>
    </source>
</evidence>
<evidence type="ECO:0000256" key="1">
    <source>
        <dbReference type="ARBA" id="ARBA00003294"/>
    </source>
</evidence>
<protein>
    <recommendedName>
        <fullName evidence="4 12">4-hydroxy-tetrahydrodipicolinate synthase</fullName>
        <shortName evidence="12">HTPA synthase</shortName>
        <ecNumber evidence="4 12">4.3.3.7</ecNumber>
    </recommendedName>
</protein>
<dbReference type="PIRSF" id="PIRSF001365">
    <property type="entry name" value="DHDPS"/>
    <property type="match status" value="1"/>
</dbReference>
<dbReference type="GO" id="GO:0008840">
    <property type="term" value="F:4-hydroxy-tetrahydrodipicolinate synthase activity"/>
    <property type="evidence" value="ECO:0007669"/>
    <property type="project" value="UniProtKB-UniRule"/>
</dbReference>
<feature type="active site" description="Schiff-base intermediate with substrate" evidence="12 14">
    <location>
        <position position="174"/>
    </location>
</feature>
<evidence type="ECO:0000256" key="10">
    <source>
        <dbReference type="ARBA" id="ARBA00023270"/>
    </source>
</evidence>
<evidence type="ECO:0000256" key="4">
    <source>
        <dbReference type="ARBA" id="ARBA00012086"/>
    </source>
</evidence>
<dbReference type="Proteomes" id="UP000184512">
    <property type="component" value="Unassembled WGS sequence"/>
</dbReference>